<name>A0A382VCK6_9ZZZZ</name>
<organism evidence="1">
    <name type="scientific">marine metagenome</name>
    <dbReference type="NCBI Taxonomy" id="408172"/>
    <lineage>
        <taxon>unclassified sequences</taxon>
        <taxon>metagenomes</taxon>
        <taxon>ecological metagenomes</taxon>
    </lineage>
</organism>
<dbReference type="InterPro" id="IPR028994">
    <property type="entry name" value="Integrin_alpha_N"/>
</dbReference>
<evidence type="ECO:0008006" key="2">
    <source>
        <dbReference type="Google" id="ProtNLM"/>
    </source>
</evidence>
<dbReference type="SUPFAM" id="SSF69318">
    <property type="entry name" value="Integrin alpha N-terminal domain"/>
    <property type="match status" value="1"/>
</dbReference>
<accession>A0A382VCK6</accession>
<evidence type="ECO:0000313" key="1">
    <source>
        <dbReference type="EMBL" id="SVD43765.1"/>
    </source>
</evidence>
<protein>
    <recommendedName>
        <fullName evidence="2">VCBS repeat-containing protein</fullName>
    </recommendedName>
</protein>
<gene>
    <name evidence="1" type="ORF">METZ01_LOCUS396619</name>
</gene>
<dbReference type="EMBL" id="UINC01150622">
    <property type="protein sequence ID" value="SVD43765.1"/>
    <property type="molecule type" value="Genomic_DNA"/>
</dbReference>
<dbReference type="PROSITE" id="PS51257">
    <property type="entry name" value="PROKAR_LIPOPROTEIN"/>
    <property type="match status" value="1"/>
</dbReference>
<feature type="non-terminal residue" evidence="1">
    <location>
        <position position="187"/>
    </location>
</feature>
<reference evidence="1" key="1">
    <citation type="submission" date="2018-05" db="EMBL/GenBank/DDBJ databases">
        <authorList>
            <person name="Lanie J.A."/>
            <person name="Ng W.-L."/>
            <person name="Kazmierczak K.M."/>
            <person name="Andrzejewski T.M."/>
            <person name="Davidsen T.M."/>
            <person name="Wayne K.J."/>
            <person name="Tettelin H."/>
            <person name="Glass J.I."/>
            <person name="Rusch D."/>
            <person name="Podicherti R."/>
            <person name="Tsui H.-C.T."/>
            <person name="Winkler M.E."/>
        </authorList>
    </citation>
    <scope>NUCLEOTIDE SEQUENCE</scope>
</reference>
<proteinExistence type="predicted"/>
<sequence length="187" mass="20444">MFIFSTRQFGHTLLAAVLTGCLTAGAQGGDEATTGLQQLRFGNPSMTVDLAVGLWAWPMPMDYDGDGDLDLLMSCPDLPSNGTYLFENPGGGGTMPVFMPGVRLGKGHRNISVSHVGGRDRILIPGREFVDFRKKGFAKSVPMFAKENIHSNEVRNNQWSLLDYDGDDRIDLVVGVGDWTEYGWDNA</sequence>
<dbReference type="AlphaFoldDB" id="A0A382VCK6"/>